<keyword evidence="2" id="KW-1185">Reference proteome</keyword>
<evidence type="ECO:0000313" key="2">
    <source>
        <dbReference type="Proteomes" id="UP001597115"/>
    </source>
</evidence>
<accession>A0ABW4HZY7</accession>
<name>A0ABW4HZY7_9SPHN</name>
<protein>
    <submittedName>
        <fullName evidence="1">Uncharacterized protein</fullName>
    </submittedName>
</protein>
<dbReference type="Proteomes" id="UP001597115">
    <property type="component" value="Unassembled WGS sequence"/>
</dbReference>
<reference evidence="2" key="1">
    <citation type="journal article" date="2019" name="Int. J. Syst. Evol. Microbiol.">
        <title>The Global Catalogue of Microorganisms (GCM) 10K type strain sequencing project: providing services to taxonomists for standard genome sequencing and annotation.</title>
        <authorList>
            <consortium name="The Broad Institute Genomics Platform"/>
            <consortium name="The Broad Institute Genome Sequencing Center for Infectious Disease"/>
            <person name="Wu L."/>
            <person name="Ma J."/>
        </authorList>
    </citation>
    <scope>NUCLEOTIDE SEQUENCE [LARGE SCALE GENOMIC DNA]</scope>
    <source>
        <strain evidence="2">CGMCC 1.16275</strain>
    </source>
</reference>
<comment type="caution">
    <text evidence="1">The sequence shown here is derived from an EMBL/GenBank/DDBJ whole genome shotgun (WGS) entry which is preliminary data.</text>
</comment>
<proteinExistence type="predicted"/>
<evidence type="ECO:0000313" key="1">
    <source>
        <dbReference type="EMBL" id="MFD1610713.1"/>
    </source>
</evidence>
<organism evidence="1 2">
    <name type="scientific">Sphingomonas tabacisoli</name>
    <dbReference type="NCBI Taxonomy" id="2249466"/>
    <lineage>
        <taxon>Bacteria</taxon>
        <taxon>Pseudomonadati</taxon>
        <taxon>Pseudomonadota</taxon>
        <taxon>Alphaproteobacteria</taxon>
        <taxon>Sphingomonadales</taxon>
        <taxon>Sphingomonadaceae</taxon>
        <taxon>Sphingomonas</taxon>
    </lineage>
</organism>
<sequence length="128" mass="13833">MTALTACTTLDGSTAFLTPSEALQRAAELDGKRISIGGVVDLGTNSRCLYDSTAAIAERKGDGARVVTLSGGDHLLQRRGELNHRFVIVTGTFKRVFNAPDVVDLYQCNDAGIEQDTIRLARRVPNIR</sequence>
<dbReference type="EMBL" id="JBHUDY010000001">
    <property type="protein sequence ID" value="MFD1610713.1"/>
    <property type="molecule type" value="Genomic_DNA"/>
</dbReference>
<gene>
    <name evidence="1" type="ORF">ACFSCW_02735</name>
</gene>
<dbReference type="RefSeq" id="WP_380886644.1">
    <property type="nucleotide sequence ID" value="NZ_JBHUDY010000001.1"/>
</dbReference>